<keyword evidence="6 17" id="KW-0812">Transmembrane</keyword>
<dbReference type="InterPro" id="IPR000719">
    <property type="entry name" value="Prot_kinase_dom"/>
</dbReference>
<comment type="subcellular location">
    <subcellularLocation>
        <location evidence="1">Membrane</location>
        <topology evidence="1">Single-pass membrane protein</topology>
    </subcellularLocation>
</comment>
<dbReference type="PROSITE" id="PS50011">
    <property type="entry name" value="PROTEIN_KINASE_DOM"/>
    <property type="match status" value="1"/>
</dbReference>
<dbReference type="OrthoDB" id="2017114at2759"/>
<evidence type="ECO:0000256" key="11">
    <source>
        <dbReference type="ARBA" id="ARBA00022840"/>
    </source>
</evidence>
<evidence type="ECO:0000256" key="17">
    <source>
        <dbReference type="SAM" id="Phobius"/>
    </source>
</evidence>
<dbReference type="SUPFAM" id="SSF56112">
    <property type="entry name" value="Protein kinase-like (PK-like)"/>
    <property type="match status" value="1"/>
</dbReference>
<dbReference type="PROSITE" id="PS00107">
    <property type="entry name" value="PROTEIN_KINASE_ATP"/>
    <property type="match status" value="1"/>
</dbReference>
<evidence type="ECO:0000256" key="3">
    <source>
        <dbReference type="ARBA" id="ARBA00022553"/>
    </source>
</evidence>
<dbReference type="Gene3D" id="3.80.10.10">
    <property type="entry name" value="Ribonuclease Inhibitor"/>
    <property type="match status" value="1"/>
</dbReference>
<dbReference type="InterPro" id="IPR011009">
    <property type="entry name" value="Kinase-like_dom_sf"/>
</dbReference>
<evidence type="ECO:0000256" key="10">
    <source>
        <dbReference type="ARBA" id="ARBA00022777"/>
    </source>
</evidence>
<evidence type="ECO:0000256" key="4">
    <source>
        <dbReference type="ARBA" id="ARBA00022614"/>
    </source>
</evidence>
<keyword evidence="2" id="KW-0723">Serine/threonine-protein kinase</keyword>
<dbReference type="Gene3D" id="1.10.510.10">
    <property type="entry name" value="Transferase(Phosphotransferase) domain 1"/>
    <property type="match status" value="1"/>
</dbReference>
<keyword evidence="14 21" id="KW-0675">Receptor</keyword>
<evidence type="ECO:0000313" key="20">
    <source>
        <dbReference type="EMBL" id="KAA0059469.1"/>
    </source>
</evidence>
<keyword evidence="12 17" id="KW-1133">Transmembrane helix</keyword>
<evidence type="ECO:0000256" key="8">
    <source>
        <dbReference type="ARBA" id="ARBA00022737"/>
    </source>
</evidence>
<sequence>MGTSGHFLFGFLLTALALALLLVQAQDQSGFISLDCGLPEGTSYTETTTKLNYVSDASFINSGVSQDVASAYGDGDTYPRQLRKLRSFPQGIRNCYSVTTVKGTEYLIRGSFLYGNYDGLDLLPMFDLYIENSLWQTLNFTDNGMDAYIDLIHVTSSNKVNICLINTGNGVPFISALEFRPSLNITYLTIASSLSLYTRMNIGSTEDRKYRFPFDVYDRIWSPFNFNKWTQVSTNYSIEPIRENGLHLPSIVMQTASTSKDTSTPLEIWWDPIDSSQYYVFMHLAEVLYPEVNQSREFIITTNDNFVSGPIIPNYLSSVSIFPNGPFEGASRHVIAFISTEEATLPPIINAFELYIVKNISKLEADQGDVDALTNIKSTYGIKKEWQGDPCVPMGFPWSGLHCSNGTIPRIISLNLSASGLTGEISPYISNLTMLQILDLSDNELTGELPEFLVNLPNLRILYLTRNRFTGLIPKALLQRAEAGLLALSVGENPNLCTSVECVKKRKNNKRKKYLVAIILSSIIAVLLTILMVTLVIYKRRKQRENLKRSIQERLLKSKNQLVQYSEILVITDNLKTTIGEGGFGKVYLGVLSDKTRVAVKLMSSTSQQGYNEFRAEAQILTVVHHINLVSLIGYCDEAENKALLYEFMGNGSLRDFLSGNYSSTKVLNWKERLQIAVDAAQGLEYLHDGCVPPIIHRDMKSSNILLNEQMQAKISDFGLSRVFVNESDTHFSTCPAGTFGYLDPTVHLSRNFIKKSDVYSFGIVLFELITGRPAIIKSSEDNIHIVDWVKPHITVGNIQNIVDPRLESSIDSGCASKFVELALSCTLPTSAGRPEMSDVVLQLIECLKMVQDITPQMSNNNADQNFSHNSIGSESLPSPR</sequence>
<dbReference type="PANTHER" id="PTHR45631:SF202">
    <property type="entry name" value="SENESCENCE-INDUCED RECEPTOR-LIKE SERINE_THREONINE-PROTEIN KINASE"/>
    <property type="match status" value="1"/>
</dbReference>
<dbReference type="InterPro" id="IPR024788">
    <property type="entry name" value="Malectin-like_Carb-bd_dom"/>
</dbReference>
<dbReference type="GO" id="GO:0004674">
    <property type="term" value="F:protein serine/threonine kinase activity"/>
    <property type="evidence" value="ECO:0007669"/>
    <property type="project" value="UniProtKB-KW"/>
</dbReference>
<evidence type="ECO:0000313" key="23">
    <source>
        <dbReference type="Proteomes" id="UP000321947"/>
    </source>
</evidence>
<keyword evidence="3" id="KW-0597">Phosphoprotein</keyword>
<keyword evidence="8" id="KW-0677">Repeat</keyword>
<evidence type="ECO:0000313" key="22">
    <source>
        <dbReference type="Proteomes" id="UP000321393"/>
    </source>
</evidence>
<dbReference type="PANTHER" id="PTHR45631">
    <property type="entry name" value="OS07G0107800 PROTEIN-RELATED"/>
    <property type="match status" value="1"/>
</dbReference>
<dbReference type="InterPro" id="IPR025875">
    <property type="entry name" value="Leu-rich_rpt_4"/>
</dbReference>
<dbReference type="Proteomes" id="UP000321393">
    <property type="component" value="Unassembled WGS sequence"/>
</dbReference>
<evidence type="ECO:0000256" key="5">
    <source>
        <dbReference type="ARBA" id="ARBA00022679"/>
    </source>
</evidence>
<proteinExistence type="predicted"/>
<dbReference type="Gene3D" id="3.30.200.20">
    <property type="entry name" value="Phosphorylase Kinase, domain 1"/>
    <property type="match status" value="1"/>
</dbReference>
<keyword evidence="9 15" id="KW-0547">Nucleotide-binding</keyword>
<organism evidence="21 23">
    <name type="scientific">Cucumis melo var. makuwa</name>
    <name type="common">Oriental melon</name>
    <dbReference type="NCBI Taxonomy" id="1194695"/>
    <lineage>
        <taxon>Eukaryota</taxon>
        <taxon>Viridiplantae</taxon>
        <taxon>Streptophyta</taxon>
        <taxon>Embryophyta</taxon>
        <taxon>Tracheophyta</taxon>
        <taxon>Spermatophyta</taxon>
        <taxon>Magnoliopsida</taxon>
        <taxon>eudicotyledons</taxon>
        <taxon>Gunneridae</taxon>
        <taxon>Pentapetalae</taxon>
        <taxon>rosids</taxon>
        <taxon>fabids</taxon>
        <taxon>Cucurbitales</taxon>
        <taxon>Cucurbitaceae</taxon>
        <taxon>Benincaseae</taxon>
        <taxon>Cucumis</taxon>
    </lineage>
</organism>
<keyword evidence="11 15" id="KW-0067">ATP-binding</keyword>
<evidence type="ECO:0000256" key="2">
    <source>
        <dbReference type="ARBA" id="ARBA00022527"/>
    </source>
</evidence>
<dbReference type="GO" id="GO:0016020">
    <property type="term" value="C:membrane"/>
    <property type="evidence" value="ECO:0007669"/>
    <property type="project" value="UniProtKB-SubCell"/>
</dbReference>
<keyword evidence="10 21" id="KW-0418">Kinase</keyword>
<keyword evidence="13 17" id="KW-0472">Membrane</keyword>
<dbReference type="AlphaFoldDB" id="A0A5D3BXW9"/>
<feature type="region of interest" description="Disordered" evidence="16">
    <location>
        <begin position="859"/>
        <end position="881"/>
    </location>
</feature>
<evidence type="ECO:0000259" key="19">
    <source>
        <dbReference type="PROSITE" id="PS50011"/>
    </source>
</evidence>
<dbReference type="CDD" id="cd14066">
    <property type="entry name" value="STKc_IRAK"/>
    <property type="match status" value="1"/>
</dbReference>
<feature type="signal peptide" evidence="18">
    <location>
        <begin position="1"/>
        <end position="25"/>
    </location>
</feature>
<comment type="caution">
    <text evidence="21">The sequence shown here is derived from an EMBL/GenBank/DDBJ whole genome shotgun (WGS) entry which is preliminary data.</text>
</comment>
<evidence type="ECO:0000256" key="9">
    <source>
        <dbReference type="ARBA" id="ARBA00022741"/>
    </source>
</evidence>
<name>A0A5D3BXW9_CUCMM</name>
<reference evidence="22 23" key="1">
    <citation type="submission" date="2019-08" db="EMBL/GenBank/DDBJ databases">
        <title>Draft genome sequences of two oriental melons (Cucumis melo L. var makuwa).</title>
        <authorList>
            <person name="Kwon S.-Y."/>
        </authorList>
    </citation>
    <scope>NUCLEOTIDE SEQUENCE [LARGE SCALE GENOMIC DNA]</scope>
    <source>
        <strain evidence="23">cv. Chang Bougi</strain>
        <strain evidence="22">cv. SW 3</strain>
        <tissue evidence="21">Leaf</tissue>
    </source>
</reference>
<evidence type="ECO:0000256" key="16">
    <source>
        <dbReference type="SAM" id="MobiDB-lite"/>
    </source>
</evidence>
<evidence type="ECO:0000256" key="13">
    <source>
        <dbReference type="ARBA" id="ARBA00023136"/>
    </source>
</evidence>
<dbReference type="Proteomes" id="UP000321947">
    <property type="component" value="Unassembled WGS sequence"/>
</dbReference>
<evidence type="ECO:0000256" key="15">
    <source>
        <dbReference type="PROSITE-ProRule" id="PRU10141"/>
    </source>
</evidence>
<keyword evidence="7 18" id="KW-0732">Signal</keyword>
<dbReference type="Pfam" id="PF12819">
    <property type="entry name" value="Malectin_like"/>
    <property type="match status" value="1"/>
</dbReference>
<dbReference type="InterPro" id="IPR032675">
    <property type="entry name" value="LRR_dom_sf"/>
</dbReference>
<evidence type="ECO:0000256" key="12">
    <source>
        <dbReference type="ARBA" id="ARBA00022989"/>
    </source>
</evidence>
<dbReference type="FunFam" id="3.30.200.20:FF:000039">
    <property type="entry name" value="receptor-like protein kinase FERONIA"/>
    <property type="match status" value="1"/>
</dbReference>
<feature type="binding site" evidence="15">
    <location>
        <position position="601"/>
    </location>
    <ligand>
        <name>ATP</name>
        <dbReference type="ChEBI" id="CHEBI:30616"/>
    </ligand>
</feature>
<dbReference type="GO" id="GO:0005524">
    <property type="term" value="F:ATP binding"/>
    <property type="evidence" value="ECO:0007669"/>
    <property type="project" value="UniProtKB-UniRule"/>
</dbReference>
<keyword evidence="5" id="KW-0808">Transferase</keyword>
<dbReference type="PROSITE" id="PS00108">
    <property type="entry name" value="PROTEIN_KINASE_ST"/>
    <property type="match status" value="1"/>
</dbReference>
<accession>A0A5D3BXW9</accession>
<feature type="transmembrane region" description="Helical" evidence="17">
    <location>
        <begin position="514"/>
        <end position="538"/>
    </location>
</feature>
<evidence type="ECO:0000256" key="18">
    <source>
        <dbReference type="SAM" id="SignalP"/>
    </source>
</evidence>
<dbReference type="FunFam" id="1.10.510.10:FF:000146">
    <property type="entry name" value="LRR receptor-like serine/threonine-protein kinase IOS1"/>
    <property type="match status" value="1"/>
</dbReference>
<evidence type="ECO:0000256" key="14">
    <source>
        <dbReference type="ARBA" id="ARBA00023170"/>
    </source>
</evidence>
<dbReference type="EMBL" id="SSTE01006467">
    <property type="protein sequence ID" value="KAA0059469.1"/>
    <property type="molecule type" value="Genomic_DNA"/>
</dbReference>
<evidence type="ECO:0000256" key="6">
    <source>
        <dbReference type="ARBA" id="ARBA00022692"/>
    </source>
</evidence>
<dbReference type="FunFam" id="3.80.10.10:FF:000129">
    <property type="entry name" value="Leucine-rich repeat receptor-like kinase"/>
    <property type="match status" value="1"/>
</dbReference>
<dbReference type="SMART" id="SM00220">
    <property type="entry name" value="S_TKc"/>
    <property type="match status" value="1"/>
</dbReference>
<dbReference type="SUPFAM" id="SSF52058">
    <property type="entry name" value="L domain-like"/>
    <property type="match status" value="1"/>
</dbReference>
<dbReference type="Pfam" id="PF07714">
    <property type="entry name" value="PK_Tyr_Ser-Thr"/>
    <property type="match status" value="1"/>
</dbReference>
<evidence type="ECO:0000256" key="7">
    <source>
        <dbReference type="ARBA" id="ARBA00022729"/>
    </source>
</evidence>
<dbReference type="InterPro" id="IPR001245">
    <property type="entry name" value="Ser-Thr/Tyr_kinase_cat_dom"/>
</dbReference>
<dbReference type="Pfam" id="PF12799">
    <property type="entry name" value="LRR_4"/>
    <property type="match status" value="1"/>
</dbReference>
<keyword evidence="4" id="KW-0433">Leucine-rich repeat</keyword>
<dbReference type="EMBL" id="SSTD01014851">
    <property type="protein sequence ID" value="TYK03854.1"/>
    <property type="molecule type" value="Genomic_DNA"/>
</dbReference>
<dbReference type="InterPro" id="IPR008271">
    <property type="entry name" value="Ser/Thr_kinase_AS"/>
</dbReference>
<protein>
    <submittedName>
        <fullName evidence="20 21">LRR receptor-like serine/threonine-protein kinase</fullName>
    </submittedName>
</protein>
<feature type="domain" description="Protein kinase" evidence="19">
    <location>
        <begin position="573"/>
        <end position="848"/>
    </location>
</feature>
<feature type="chain" id="PRO_5042723005" evidence="18">
    <location>
        <begin position="26"/>
        <end position="881"/>
    </location>
</feature>
<evidence type="ECO:0000256" key="1">
    <source>
        <dbReference type="ARBA" id="ARBA00004167"/>
    </source>
</evidence>
<evidence type="ECO:0000313" key="21">
    <source>
        <dbReference type="EMBL" id="TYK03854.1"/>
    </source>
</evidence>
<gene>
    <name evidence="21" type="ORF">E5676_scaffold347G00480</name>
    <name evidence="20" type="ORF">E6C27_scaffold242G001990</name>
</gene>
<dbReference type="InterPro" id="IPR017441">
    <property type="entry name" value="Protein_kinase_ATP_BS"/>
</dbReference>